<sequence>MKNFEIFKDFTFSRMLRRIKKIKKKTPRTDDMSFAHYKLANMEKYNLPNHILALLSGLEWTHPLFI</sequence>
<evidence type="ECO:0000313" key="1">
    <source>
        <dbReference type="Proteomes" id="UP000035680"/>
    </source>
</evidence>
<reference evidence="2" key="2">
    <citation type="submission" date="2015-08" db="UniProtKB">
        <authorList>
            <consortium name="WormBaseParasite"/>
        </authorList>
    </citation>
    <scope>IDENTIFICATION</scope>
</reference>
<organism evidence="1 2">
    <name type="scientific">Strongyloides venezuelensis</name>
    <name type="common">Threadworm</name>
    <dbReference type="NCBI Taxonomy" id="75913"/>
    <lineage>
        <taxon>Eukaryota</taxon>
        <taxon>Metazoa</taxon>
        <taxon>Ecdysozoa</taxon>
        <taxon>Nematoda</taxon>
        <taxon>Chromadorea</taxon>
        <taxon>Rhabditida</taxon>
        <taxon>Tylenchina</taxon>
        <taxon>Panagrolaimomorpha</taxon>
        <taxon>Strongyloidoidea</taxon>
        <taxon>Strongyloididae</taxon>
        <taxon>Strongyloides</taxon>
    </lineage>
</organism>
<reference evidence="1" key="1">
    <citation type="submission" date="2014-07" db="EMBL/GenBank/DDBJ databases">
        <authorList>
            <person name="Martin A.A"/>
            <person name="De Silva N."/>
        </authorList>
    </citation>
    <scope>NUCLEOTIDE SEQUENCE</scope>
</reference>
<accession>A0A0K0F045</accession>
<protein>
    <submittedName>
        <fullName evidence="2">Uncharacterized protein</fullName>
    </submittedName>
</protein>
<keyword evidence="1" id="KW-1185">Reference proteome</keyword>
<dbReference type="Proteomes" id="UP000035680">
    <property type="component" value="Unassembled WGS sequence"/>
</dbReference>
<dbReference type="WBParaSite" id="SVE_0215700.1">
    <property type="protein sequence ID" value="SVE_0215700.1"/>
    <property type="gene ID" value="SVE_0215700"/>
</dbReference>
<dbReference type="AlphaFoldDB" id="A0A0K0F045"/>
<name>A0A0K0F045_STRVS</name>
<evidence type="ECO:0000313" key="2">
    <source>
        <dbReference type="WBParaSite" id="SVE_0215700.1"/>
    </source>
</evidence>
<proteinExistence type="predicted"/>